<dbReference type="EMBL" id="FNRF01000001">
    <property type="protein sequence ID" value="SEA05794.1"/>
    <property type="molecule type" value="Genomic_DNA"/>
</dbReference>
<protein>
    <recommendedName>
        <fullName evidence="4">DUF3244 domain-containing protein</fullName>
    </recommendedName>
</protein>
<evidence type="ECO:0000313" key="3">
    <source>
        <dbReference type="Proteomes" id="UP000182257"/>
    </source>
</evidence>
<evidence type="ECO:0008006" key="4">
    <source>
        <dbReference type="Google" id="ProtNLM"/>
    </source>
</evidence>
<proteinExistence type="predicted"/>
<keyword evidence="1" id="KW-0732">Signal</keyword>
<reference evidence="2 3" key="1">
    <citation type="submission" date="2016-10" db="EMBL/GenBank/DDBJ databases">
        <authorList>
            <person name="de Groot N.N."/>
        </authorList>
    </citation>
    <scope>NUCLEOTIDE SEQUENCE [LARGE SCALE GENOMIC DNA]</scope>
    <source>
        <strain evidence="2 3">D31d</strain>
    </source>
</reference>
<dbReference type="RefSeq" id="WP_139208708.1">
    <property type="nucleotide sequence ID" value="NZ_FNRF01000001.1"/>
</dbReference>
<accession>A0A1H3Y4L3</accession>
<gene>
    <name evidence="2" type="ORF">SAMN05216462_0481</name>
</gene>
<organism evidence="2 3">
    <name type="scientific">Xylanibacter ruminicola</name>
    <name type="common">Prevotella ruminicola</name>
    <dbReference type="NCBI Taxonomy" id="839"/>
    <lineage>
        <taxon>Bacteria</taxon>
        <taxon>Pseudomonadati</taxon>
        <taxon>Bacteroidota</taxon>
        <taxon>Bacteroidia</taxon>
        <taxon>Bacteroidales</taxon>
        <taxon>Prevotellaceae</taxon>
        <taxon>Xylanibacter</taxon>
    </lineage>
</organism>
<dbReference type="Proteomes" id="UP000182257">
    <property type="component" value="Unassembled WGS sequence"/>
</dbReference>
<sequence>MKKLLFSLILVLASSFSGVIAQITSECFGEEIALQASIIDPTKGKGPIKRSPVRVPSIGIDDHTLHFITSCDGCTLLIFNEDGDMIIDMIIPDNSSTINLPSYLTGEYEIQIIRGNYRFYGYIDL</sequence>
<dbReference type="AlphaFoldDB" id="A0A1H3Y4L3"/>
<name>A0A1H3Y4L3_XYLRU</name>
<feature type="signal peptide" evidence="1">
    <location>
        <begin position="1"/>
        <end position="21"/>
    </location>
</feature>
<feature type="chain" id="PRO_5010260038" description="DUF3244 domain-containing protein" evidence="1">
    <location>
        <begin position="22"/>
        <end position="125"/>
    </location>
</feature>
<evidence type="ECO:0000256" key="1">
    <source>
        <dbReference type="SAM" id="SignalP"/>
    </source>
</evidence>
<dbReference type="OrthoDB" id="1083051at2"/>
<evidence type="ECO:0000313" key="2">
    <source>
        <dbReference type="EMBL" id="SEA05794.1"/>
    </source>
</evidence>